<evidence type="ECO:0000313" key="2">
    <source>
        <dbReference type="Proteomes" id="UP000616608"/>
    </source>
</evidence>
<reference evidence="1" key="1">
    <citation type="journal article" date="2014" name="Int. J. Syst. Evol. Microbiol.">
        <title>Complete genome sequence of Corynebacterium casei LMG S-19264T (=DSM 44701T), isolated from a smear-ripened cheese.</title>
        <authorList>
            <consortium name="US DOE Joint Genome Institute (JGI-PGF)"/>
            <person name="Walter F."/>
            <person name="Albersmeier A."/>
            <person name="Kalinowski J."/>
            <person name="Ruckert C."/>
        </authorList>
    </citation>
    <scope>NUCLEOTIDE SEQUENCE</scope>
    <source>
        <strain evidence="1">CGMCC 1.15760</strain>
    </source>
</reference>
<gene>
    <name evidence="1" type="ORF">GCM10007425_03870</name>
</gene>
<dbReference type="RefSeq" id="WP_188613323.1">
    <property type="nucleotide sequence ID" value="NZ_BMJT01000001.1"/>
</dbReference>
<protein>
    <recommendedName>
        <fullName evidence="3">D-glucuronyl C5-epimerase C-terminal domain-containing protein</fullName>
    </recommendedName>
</protein>
<evidence type="ECO:0000313" key="1">
    <source>
        <dbReference type="EMBL" id="GGG12738.1"/>
    </source>
</evidence>
<reference evidence="1" key="2">
    <citation type="submission" date="2020-09" db="EMBL/GenBank/DDBJ databases">
        <authorList>
            <person name="Sun Q."/>
            <person name="Zhou Y."/>
        </authorList>
    </citation>
    <scope>NUCLEOTIDE SEQUENCE</scope>
    <source>
        <strain evidence="1">CGMCC 1.15760</strain>
    </source>
</reference>
<dbReference type="Proteomes" id="UP000616608">
    <property type="component" value="Unassembled WGS sequence"/>
</dbReference>
<keyword evidence="2" id="KW-1185">Reference proteome</keyword>
<organism evidence="1 2">
    <name type="scientific">Lysinibacillus alkalisoli</name>
    <dbReference type="NCBI Taxonomy" id="1911548"/>
    <lineage>
        <taxon>Bacteria</taxon>
        <taxon>Bacillati</taxon>
        <taxon>Bacillota</taxon>
        <taxon>Bacilli</taxon>
        <taxon>Bacillales</taxon>
        <taxon>Bacillaceae</taxon>
        <taxon>Lysinibacillus</taxon>
    </lineage>
</organism>
<dbReference type="AlphaFoldDB" id="A0A917D8H3"/>
<comment type="caution">
    <text evidence="1">The sequence shown here is derived from an EMBL/GenBank/DDBJ whole genome shotgun (WGS) entry which is preliminary data.</text>
</comment>
<evidence type="ECO:0008006" key="3">
    <source>
        <dbReference type="Google" id="ProtNLM"/>
    </source>
</evidence>
<accession>A0A917D8H3</accession>
<sequence length="541" mass="62868">MKKVLLICTTVLLFVGVLWYFITQWQRFDPNDKLLALHHNIILNVTGLELVPSATMTTEKKYATDDQYTYVVKDGKEVGTFTITVRTLDNDDQFVFYHLTNTTDQPLEGTLQIGLPTKTYTFKPFKTPTQPEHDRVYGPDETSSLKGLLRADGKDVLFSQNFISHRLVEKYEDGTTSTLKDLVKEEREHTLKQRQQHAVMEIPLQTPAKNDESEGWLLIGSKSLLEDDKEFTFFDNYMADYYINAPKWLTADGAYTKLPWSIEPTTKLGYGRKLIGMQQKNIALRYETNPERLYYDLLINATNYLLDYKTDTDIWPTEYTSTWLKNDYGIKAPYLDTRHNENIALFLRMVGTFLDDKDLQESDQLYGNYLVAQQTVGNVFETKNGYYILDYYAESQTKKTHVSLNHAFGEMTFLFKLYEDTGKQAYLDTALQIKNAFEDTGLAWQNPNGDLWYQINGDGSFEGQDYDVLTLTDFINVLDYYKKLNIPYDRSIYDTLIRSKIQFLMAEEIVILRSVKEDLLRLGYTEIKDYTLTKEYEDDAS</sequence>
<name>A0A917D8H3_9BACI</name>
<dbReference type="EMBL" id="BMJT01000001">
    <property type="protein sequence ID" value="GGG12738.1"/>
    <property type="molecule type" value="Genomic_DNA"/>
</dbReference>
<proteinExistence type="predicted"/>